<evidence type="ECO:0000256" key="7">
    <source>
        <dbReference type="ARBA" id="ARBA00023136"/>
    </source>
</evidence>
<evidence type="ECO:0000256" key="2">
    <source>
        <dbReference type="ARBA" id="ARBA00006459"/>
    </source>
</evidence>
<dbReference type="GO" id="GO:0005886">
    <property type="term" value="C:plasma membrane"/>
    <property type="evidence" value="ECO:0007669"/>
    <property type="project" value="TreeGrafter"/>
</dbReference>
<feature type="binding site" evidence="8">
    <location>
        <position position="98"/>
    </location>
    <ligand>
        <name>Na(+)</name>
        <dbReference type="ChEBI" id="CHEBI:29101"/>
        <label>1</label>
    </ligand>
</feature>
<keyword evidence="5 9" id="KW-0769">Symport</keyword>
<keyword evidence="3 9" id="KW-0813">Transport</keyword>
<dbReference type="Pfam" id="PF00209">
    <property type="entry name" value="SNF"/>
    <property type="match status" value="1"/>
</dbReference>
<feature type="binding site" evidence="8">
    <location>
        <position position="99"/>
    </location>
    <ligand>
        <name>Na(+)</name>
        <dbReference type="ChEBI" id="CHEBI:29101"/>
        <label>1</label>
    </ligand>
</feature>
<accession>A0AAV4RU32</accession>
<proteinExistence type="inferred from homology"/>
<dbReference type="InterPro" id="IPR037272">
    <property type="entry name" value="SNS_sf"/>
</dbReference>
<evidence type="ECO:0000256" key="3">
    <source>
        <dbReference type="ARBA" id="ARBA00022448"/>
    </source>
</evidence>
<feature type="transmembrane region" description="Helical" evidence="10">
    <location>
        <begin position="162"/>
        <end position="190"/>
    </location>
</feature>
<comment type="subcellular location">
    <subcellularLocation>
        <location evidence="1">Membrane</location>
        <topology evidence="1">Multi-pass membrane protein</topology>
    </subcellularLocation>
</comment>
<feature type="transmembrane region" description="Helical" evidence="10">
    <location>
        <begin position="90"/>
        <end position="108"/>
    </location>
</feature>
<sequence>MQNLMRKQYSRGELPVGEKMELREMQGRLIGDNGDANPGYGSTNIAFDMSDVSPIRQGRMTVDMVSADEKSDFRPEGNDNRESWDSKLQFMLATIGYAVGLGNVWRFPYLAQKNGGGAFLIPYFVMLCLEGIPCFYMELAVGQRLRKGAIGAWNLVSPYAGGIGITSAVVSFNVALYYNTIIAWCLYYFFRSFGSPLPWAECPREEGPNSTWIKVPECQVSQPAPPDPCQSEHNCA</sequence>
<dbReference type="EMBL" id="BPLQ01006783">
    <property type="protein sequence ID" value="GIY25215.1"/>
    <property type="molecule type" value="Genomic_DNA"/>
</dbReference>
<keyword evidence="7 10" id="KW-0472">Membrane</keyword>
<keyword evidence="12" id="KW-1185">Reference proteome</keyword>
<comment type="caution">
    <text evidence="11">The sequence shown here is derived from an EMBL/GenBank/DDBJ whole genome shotgun (WGS) entry which is preliminary data.</text>
</comment>
<evidence type="ECO:0000256" key="8">
    <source>
        <dbReference type="PIRSR" id="PIRSR600175-1"/>
    </source>
</evidence>
<dbReference type="PROSITE" id="PS50267">
    <property type="entry name" value="NA_NEUROTRAN_SYMP_3"/>
    <property type="match status" value="1"/>
</dbReference>
<evidence type="ECO:0000256" key="6">
    <source>
        <dbReference type="ARBA" id="ARBA00022989"/>
    </source>
</evidence>
<keyword evidence="6 10" id="KW-1133">Transmembrane helix</keyword>
<evidence type="ECO:0000256" key="9">
    <source>
        <dbReference type="RuleBase" id="RU003732"/>
    </source>
</evidence>
<evidence type="ECO:0000256" key="1">
    <source>
        <dbReference type="ARBA" id="ARBA00004141"/>
    </source>
</evidence>
<dbReference type="AlphaFoldDB" id="A0AAV4RU32"/>
<keyword evidence="4 9" id="KW-0812">Transmembrane</keyword>
<keyword evidence="8" id="KW-0915">Sodium</keyword>
<dbReference type="Proteomes" id="UP001054837">
    <property type="component" value="Unassembled WGS sequence"/>
</dbReference>
<comment type="similarity">
    <text evidence="2 9">Belongs to the sodium:neurotransmitter symporter (SNF) (TC 2.A.22) family.</text>
</comment>
<dbReference type="SUPFAM" id="SSF161070">
    <property type="entry name" value="SNF-like"/>
    <property type="match status" value="1"/>
</dbReference>
<organism evidence="11 12">
    <name type="scientific">Caerostris darwini</name>
    <dbReference type="NCBI Taxonomy" id="1538125"/>
    <lineage>
        <taxon>Eukaryota</taxon>
        <taxon>Metazoa</taxon>
        <taxon>Ecdysozoa</taxon>
        <taxon>Arthropoda</taxon>
        <taxon>Chelicerata</taxon>
        <taxon>Arachnida</taxon>
        <taxon>Araneae</taxon>
        <taxon>Araneomorphae</taxon>
        <taxon>Entelegynae</taxon>
        <taxon>Araneoidea</taxon>
        <taxon>Araneidae</taxon>
        <taxon>Caerostris</taxon>
    </lineage>
</organism>
<dbReference type="GO" id="GO:0035725">
    <property type="term" value="P:sodium ion transmembrane transport"/>
    <property type="evidence" value="ECO:0007669"/>
    <property type="project" value="TreeGrafter"/>
</dbReference>
<dbReference type="PROSITE" id="PS00610">
    <property type="entry name" value="NA_NEUROTRAN_SYMP_1"/>
    <property type="match status" value="1"/>
</dbReference>
<dbReference type="PANTHER" id="PTHR11616">
    <property type="entry name" value="SODIUM/CHLORIDE DEPENDENT TRANSPORTER"/>
    <property type="match status" value="1"/>
</dbReference>
<dbReference type="GO" id="GO:0006865">
    <property type="term" value="P:amino acid transport"/>
    <property type="evidence" value="ECO:0007669"/>
    <property type="project" value="TreeGrafter"/>
</dbReference>
<gene>
    <name evidence="11" type="primary">SLC6A15</name>
    <name evidence="11" type="ORF">CDAR_615721</name>
</gene>
<feature type="binding site" evidence="8">
    <location>
        <position position="96"/>
    </location>
    <ligand>
        <name>Na(+)</name>
        <dbReference type="ChEBI" id="CHEBI:29101"/>
        <label>1</label>
    </ligand>
</feature>
<evidence type="ECO:0000313" key="11">
    <source>
        <dbReference type="EMBL" id="GIY25215.1"/>
    </source>
</evidence>
<dbReference type="InterPro" id="IPR000175">
    <property type="entry name" value="Na/ntran_symport"/>
</dbReference>
<keyword evidence="8" id="KW-0479">Metal-binding</keyword>
<dbReference type="GO" id="GO:0015293">
    <property type="term" value="F:symporter activity"/>
    <property type="evidence" value="ECO:0007669"/>
    <property type="project" value="UniProtKB-KW"/>
</dbReference>
<dbReference type="PANTHER" id="PTHR11616:SF182">
    <property type="entry name" value="TRANSPORTER"/>
    <property type="match status" value="1"/>
</dbReference>
<dbReference type="GO" id="GO:0046872">
    <property type="term" value="F:metal ion binding"/>
    <property type="evidence" value="ECO:0007669"/>
    <property type="project" value="UniProtKB-KW"/>
</dbReference>
<feature type="transmembrane region" description="Helical" evidence="10">
    <location>
        <begin position="120"/>
        <end position="141"/>
    </location>
</feature>
<reference evidence="11 12" key="1">
    <citation type="submission" date="2021-06" db="EMBL/GenBank/DDBJ databases">
        <title>Caerostris darwini draft genome.</title>
        <authorList>
            <person name="Kono N."/>
            <person name="Arakawa K."/>
        </authorList>
    </citation>
    <scope>NUCLEOTIDE SEQUENCE [LARGE SCALE GENOMIC DNA]</scope>
</reference>
<evidence type="ECO:0000313" key="12">
    <source>
        <dbReference type="Proteomes" id="UP001054837"/>
    </source>
</evidence>
<dbReference type="PRINTS" id="PR00176">
    <property type="entry name" value="NANEUSMPORT"/>
</dbReference>
<evidence type="ECO:0000256" key="4">
    <source>
        <dbReference type="ARBA" id="ARBA00022692"/>
    </source>
</evidence>
<feature type="binding site" evidence="8">
    <location>
        <position position="103"/>
    </location>
    <ligand>
        <name>Na(+)</name>
        <dbReference type="ChEBI" id="CHEBI:29101"/>
        <label>1</label>
    </ligand>
</feature>
<name>A0AAV4RU32_9ARAC</name>
<evidence type="ECO:0000256" key="5">
    <source>
        <dbReference type="ARBA" id="ARBA00022847"/>
    </source>
</evidence>
<evidence type="ECO:0000256" key="10">
    <source>
        <dbReference type="SAM" id="Phobius"/>
    </source>
</evidence>
<protein>
    <recommendedName>
        <fullName evidence="9">Transporter</fullName>
    </recommendedName>
</protein>